<dbReference type="Proteomes" id="UP000477488">
    <property type="component" value="Unassembled WGS sequence"/>
</dbReference>
<protein>
    <recommendedName>
        <fullName evidence="2">DUF6935 domain-containing protein</fullName>
    </recommendedName>
</protein>
<feature type="compositionally biased region" description="Pro residues" evidence="1">
    <location>
        <begin position="209"/>
        <end position="218"/>
    </location>
</feature>
<keyword evidence="4" id="KW-1185">Reference proteome</keyword>
<evidence type="ECO:0000259" key="2">
    <source>
        <dbReference type="Pfam" id="PF22043"/>
    </source>
</evidence>
<gene>
    <name evidence="3" type="ORF">FYJ44_09045</name>
</gene>
<dbReference type="EMBL" id="VUMH01000008">
    <property type="protein sequence ID" value="MSS28176.1"/>
    <property type="molecule type" value="Genomic_DNA"/>
</dbReference>
<evidence type="ECO:0000313" key="3">
    <source>
        <dbReference type="EMBL" id="MSS28176.1"/>
    </source>
</evidence>
<name>A0A6L5XLY6_9BACT</name>
<reference evidence="3 4" key="1">
    <citation type="submission" date="2019-09" db="EMBL/GenBank/DDBJ databases">
        <title>In-depth cultivation of the pig gut microbiome towards novel bacterial diversity and tailored functional studies.</title>
        <authorList>
            <person name="Wylensek D."/>
            <person name="Hitch T.C.A."/>
            <person name="Clavel T."/>
        </authorList>
    </citation>
    <scope>NUCLEOTIDE SEQUENCE [LARGE SCALE GENOMIC DNA]</scope>
    <source>
        <strain evidence="3 4">PG-178-WT-4</strain>
    </source>
</reference>
<dbReference type="AlphaFoldDB" id="A0A6L5XLY6"/>
<feature type="region of interest" description="Disordered" evidence="1">
    <location>
        <begin position="198"/>
        <end position="250"/>
    </location>
</feature>
<feature type="domain" description="DUF6935" evidence="2">
    <location>
        <begin position="39"/>
        <end position="192"/>
    </location>
</feature>
<evidence type="ECO:0000256" key="1">
    <source>
        <dbReference type="SAM" id="MobiDB-lite"/>
    </source>
</evidence>
<dbReference type="Pfam" id="PF22043">
    <property type="entry name" value="DUF6935"/>
    <property type="match status" value="1"/>
</dbReference>
<dbReference type="RefSeq" id="WP_195840993.1">
    <property type="nucleotide sequence ID" value="NZ_VUMH01000008.1"/>
</dbReference>
<comment type="caution">
    <text evidence="3">The sequence shown here is derived from an EMBL/GenBank/DDBJ whole genome shotgun (WGS) entry which is preliminary data.</text>
</comment>
<feature type="compositionally biased region" description="Polar residues" evidence="1">
    <location>
        <begin position="222"/>
        <end position="240"/>
    </location>
</feature>
<accession>A0A6L5XLY6</accession>
<sequence>MRTQLFLIMSLLIMGMCLDPYCISAKPLKEKNTVTSAKGLPSTYADFKERCHTVAVTPEGAVKMYFDAVFCYLDPNRRTEASKMLRYIMHANANWEGNQRHVTFIRRLKEPSYHYIFRSFASGTSPENGYSMSPDDYRLVFSKKDQQQDYIRVFLRSSGADSDRRVWVKQYPDGFWYVINNSDTYAKVRDPAVSALNNSHDADFDVAPPAQPQPPEDVTPPEQLQSSEAVTPSVAQQQPSESEEPAMSTW</sequence>
<dbReference type="InterPro" id="IPR053907">
    <property type="entry name" value="DUF6935"/>
</dbReference>
<evidence type="ECO:0000313" key="4">
    <source>
        <dbReference type="Proteomes" id="UP000477488"/>
    </source>
</evidence>
<organism evidence="3 4">
    <name type="scientific">Desulfovibrio porci</name>
    <dbReference type="NCBI Taxonomy" id="2605782"/>
    <lineage>
        <taxon>Bacteria</taxon>
        <taxon>Pseudomonadati</taxon>
        <taxon>Thermodesulfobacteriota</taxon>
        <taxon>Desulfovibrionia</taxon>
        <taxon>Desulfovibrionales</taxon>
        <taxon>Desulfovibrionaceae</taxon>
        <taxon>Desulfovibrio</taxon>
    </lineage>
</organism>
<proteinExistence type="predicted"/>